<evidence type="ECO:0000313" key="2">
    <source>
        <dbReference type="Proteomes" id="UP001589788"/>
    </source>
</evidence>
<name>A0ABV6C735_9ACTN</name>
<comment type="caution">
    <text evidence="1">The sequence shown here is derived from an EMBL/GenBank/DDBJ whole genome shotgun (WGS) entry which is preliminary data.</text>
</comment>
<proteinExistence type="predicted"/>
<dbReference type="Proteomes" id="UP001589788">
    <property type="component" value="Unassembled WGS sequence"/>
</dbReference>
<evidence type="ECO:0008006" key="3">
    <source>
        <dbReference type="Google" id="ProtNLM"/>
    </source>
</evidence>
<organism evidence="1 2">
    <name type="scientific">Aciditerrimonas ferrireducens</name>
    <dbReference type="NCBI Taxonomy" id="667306"/>
    <lineage>
        <taxon>Bacteria</taxon>
        <taxon>Bacillati</taxon>
        <taxon>Actinomycetota</taxon>
        <taxon>Acidimicrobiia</taxon>
        <taxon>Acidimicrobiales</taxon>
        <taxon>Acidimicrobiaceae</taxon>
        <taxon>Aciditerrimonas</taxon>
    </lineage>
</organism>
<gene>
    <name evidence="1" type="ORF">ACFFRE_13415</name>
</gene>
<protein>
    <recommendedName>
        <fullName evidence="3">SAF domain-containing protein</fullName>
    </recommendedName>
</protein>
<accession>A0ABV6C735</accession>
<dbReference type="EMBL" id="JBHLYQ010000274">
    <property type="protein sequence ID" value="MFC0083128.1"/>
    <property type="molecule type" value="Genomic_DNA"/>
</dbReference>
<keyword evidence="2" id="KW-1185">Reference proteome</keyword>
<evidence type="ECO:0000313" key="1">
    <source>
        <dbReference type="EMBL" id="MFC0083128.1"/>
    </source>
</evidence>
<reference evidence="1 2" key="1">
    <citation type="submission" date="2024-09" db="EMBL/GenBank/DDBJ databases">
        <authorList>
            <person name="Sun Q."/>
            <person name="Mori K."/>
        </authorList>
    </citation>
    <scope>NUCLEOTIDE SEQUENCE [LARGE SCALE GENOMIC DNA]</scope>
    <source>
        <strain evidence="1 2">JCM 15389</strain>
    </source>
</reference>
<sequence>RAVGEVLGRRAAVTLVPGTVLSPADLGPVAGLPAGRSLVGVALTAAEAPANGVVRGEKVAVVMAGVPGSTSSAPSVPPVPAGGGSSAAGGVVAVPGAVLCQGATVVAVSGPTSTSAGSASVATLEVPASVAPVLATLSAEGALAVVVEGRA</sequence>
<feature type="non-terminal residue" evidence="1">
    <location>
        <position position="1"/>
    </location>
</feature>